<feature type="transmembrane region" description="Helical" evidence="1">
    <location>
        <begin position="53"/>
        <end position="69"/>
    </location>
</feature>
<sequence length="182" mass="19836">MSTPWLIVSDLIAVAVLVFVLYFPRNGRRDMVVALLGINVGLLGIAMTLTRSTVNLGLGLGLFGVLSIIRLRSSELGQQEVAYYFTALALGLLGGMPIDPAWATPTLMGAALVAVYVGDHPRLYARNRNQTVTLDRAHTDETELIARLESMLGGTVVRLKVRRIDLVNDSTIVDVRYRLNGS</sequence>
<feature type="transmembrane region" description="Helical" evidence="1">
    <location>
        <begin position="6"/>
        <end position="24"/>
    </location>
</feature>
<dbReference type="InterPro" id="IPR032531">
    <property type="entry name" value="DUF4956"/>
</dbReference>
<organism evidence="2">
    <name type="scientific">marine metagenome</name>
    <dbReference type="NCBI Taxonomy" id="408172"/>
    <lineage>
        <taxon>unclassified sequences</taxon>
        <taxon>metagenomes</taxon>
        <taxon>ecological metagenomes</taxon>
    </lineage>
</organism>
<dbReference type="AlphaFoldDB" id="A0A381XGA4"/>
<dbReference type="EMBL" id="UINC01014906">
    <property type="protein sequence ID" value="SVA63197.1"/>
    <property type="molecule type" value="Genomic_DNA"/>
</dbReference>
<evidence type="ECO:0000313" key="2">
    <source>
        <dbReference type="EMBL" id="SVA63197.1"/>
    </source>
</evidence>
<reference evidence="2" key="1">
    <citation type="submission" date="2018-05" db="EMBL/GenBank/DDBJ databases">
        <authorList>
            <person name="Lanie J.A."/>
            <person name="Ng W.-L."/>
            <person name="Kazmierczak K.M."/>
            <person name="Andrzejewski T.M."/>
            <person name="Davidsen T.M."/>
            <person name="Wayne K.J."/>
            <person name="Tettelin H."/>
            <person name="Glass J.I."/>
            <person name="Rusch D."/>
            <person name="Podicherti R."/>
            <person name="Tsui H.-C.T."/>
            <person name="Winkler M.E."/>
        </authorList>
    </citation>
    <scope>NUCLEOTIDE SEQUENCE</scope>
</reference>
<evidence type="ECO:0008006" key="3">
    <source>
        <dbReference type="Google" id="ProtNLM"/>
    </source>
</evidence>
<keyword evidence="1" id="KW-0812">Transmembrane</keyword>
<dbReference type="Pfam" id="PF16316">
    <property type="entry name" value="DUF4956"/>
    <property type="match status" value="1"/>
</dbReference>
<protein>
    <recommendedName>
        <fullName evidence="3">DUF4956 domain-containing protein</fullName>
    </recommendedName>
</protein>
<name>A0A381XGA4_9ZZZZ</name>
<feature type="transmembrane region" description="Helical" evidence="1">
    <location>
        <begin position="31"/>
        <end position="47"/>
    </location>
</feature>
<accession>A0A381XGA4</accession>
<keyword evidence="1" id="KW-1133">Transmembrane helix</keyword>
<evidence type="ECO:0000256" key="1">
    <source>
        <dbReference type="SAM" id="Phobius"/>
    </source>
</evidence>
<gene>
    <name evidence="2" type="ORF">METZ01_LOCUS116051</name>
</gene>
<keyword evidence="1" id="KW-0472">Membrane</keyword>
<proteinExistence type="predicted"/>
<feature type="transmembrane region" description="Helical" evidence="1">
    <location>
        <begin position="81"/>
        <end position="96"/>
    </location>
</feature>